<gene>
    <name evidence="2" type="ORF">GCWU0000282_001367</name>
</gene>
<feature type="transmembrane region" description="Helical" evidence="1">
    <location>
        <begin position="140"/>
        <end position="163"/>
    </location>
</feature>
<sequence length="229" mass="26373">MGKQIEKTVLFEGGMMKKLRYPYIFLLGLLAFFISNVLLGKYLFLFIFYVSLYSEIINNEIFMGLIIITISILSESFRFLFKKYLVKNSEMIYEPILFGLGFSFMIILNLFIKIGFFMGLPLTMDEGLWMLDEITACLPFISGGLGILEGIFLILLNIELSVLIWNGFLVNRKKLYLVIAILINMFCRVSMYVLIGFNINIYGTGILFALILIIVGIRILKINKLKWKA</sequence>
<comment type="caution">
    <text evidence="2">The sequence shown here is derived from an EMBL/GenBank/DDBJ whole genome shotgun (WGS) entry which is preliminary data.</text>
</comment>
<dbReference type="EMBL" id="ACIL03000011">
    <property type="protein sequence ID" value="ESL03377.1"/>
    <property type="molecule type" value="Genomic_DNA"/>
</dbReference>
<name>V2Y5K7_9FIRM</name>
<feature type="transmembrane region" description="Helical" evidence="1">
    <location>
        <begin position="93"/>
        <end position="120"/>
    </location>
</feature>
<organism evidence="2 3">
    <name type="scientific">Catonella morbi ATCC 51271</name>
    <dbReference type="NCBI Taxonomy" id="592026"/>
    <lineage>
        <taxon>Bacteria</taxon>
        <taxon>Bacillati</taxon>
        <taxon>Bacillota</taxon>
        <taxon>Clostridia</taxon>
        <taxon>Lachnospirales</taxon>
        <taxon>Lachnospiraceae</taxon>
        <taxon>Catonella</taxon>
    </lineage>
</organism>
<feature type="transmembrane region" description="Helical" evidence="1">
    <location>
        <begin position="175"/>
        <end position="195"/>
    </location>
</feature>
<reference evidence="2 3" key="1">
    <citation type="submission" date="2013-06" db="EMBL/GenBank/DDBJ databases">
        <authorList>
            <person name="Weinstock G."/>
            <person name="Sodergren E."/>
            <person name="Clifton S."/>
            <person name="Fulton L."/>
            <person name="Fulton B."/>
            <person name="Courtney L."/>
            <person name="Fronick C."/>
            <person name="Harrison M."/>
            <person name="Strong C."/>
            <person name="Farmer C."/>
            <person name="Delahaunty K."/>
            <person name="Markovic C."/>
            <person name="Hall O."/>
            <person name="Minx P."/>
            <person name="Tomlinson C."/>
            <person name="Mitreva M."/>
            <person name="Nelson J."/>
            <person name="Hou S."/>
            <person name="Wollam A."/>
            <person name="Pepin K.H."/>
            <person name="Johnson M."/>
            <person name="Bhonagiri V."/>
            <person name="Nash W.E."/>
            <person name="Warren W."/>
            <person name="Chinwalla A."/>
            <person name="Mardis E.R."/>
            <person name="Wilson R.K."/>
        </authorList>
    </citation>
    <scope>NUCLEOTIDE SEQUENCE [LARGE SCALE GENOMIC DNA]</scope>
    <source>
        <strain evidence="2 3">ATCC 51271</strain>
    </source>
</reference>
<dbReference type="Proteomes" id="UP000018227">
    <property type="component" value="Unassembled WGS sequence"/>
</dbReference>
<evidence type="ECO:0000313" key="3">
    <source>
        <dbReference type="Proteomes" id="UP000018227"/>
    </source>
</evidence>
<evidence type="ECO:0000313" key="2">
    <source>
        <dbReference type="EMBL" id="ESL03377.1"/>
    </source>
</evidence>
<keyword evidence="1" id="KW-0812">Transmembrane</keyword>
<keyword evidence="1" id="KW-0472">Membrane</keyword>
<feature type="transmembrane region" description="Helical" evidence="1">
    <location>
        <begin position="21"/>
        <end position="49"/>
    </location>
</feature>
<dbReference type="HOGENOM" id="CLU_076015_1_0_9"/>
<dbReference type="RefSeq" id="WP_023354247.1">
    <property type="nucleotide sequence ID" value="NZ_KI535367.1"/>
</dbReference>
<evidence type="ECO:0000256" key="1">
    <source>
        <dbReference type="SAM" id="Phobius"/>
    </source>
</evidence>
<proteinExistence type="predicted"/>
<keyword evidence="1" id="KW-1133">Transmembrane helix</keyword>
<dbReference type="InterPro" id="IPR011397">
    <property type="entry name" value="YhfC"/>
</dbReference>
<protein>
    <submittedName>
        <fullName evidence="2">Uncharacterized protein</fullName>
    </submittedName>
</protein>
<accession>V2Y5K7</accession>
<dbReference type="Pfam" id="PF10086">
    <property type="entry name" value="YhfC"/>
    <property type="match status" value="1"/>
</dbReference>
<dbReference type="AlphaFoldDB" id="V2Y5K7"/>
<keyword evidence="3" id="KW-1185">Reference proteome</keyword>
<dbReference type="STRING" id="592026.GCWU0000282_001367"/>
<feature type="transmembrane region" description="Helical" evidence="1">
    <location>
        <begin position="201"/>
        <end position="220"/>
    </location>
</feature>
<feature type="transmembrane region" description="Helical" evidence="1">
    <location>
        <begin position="61"/>
        <end position="81"/>
    </location>
</feature>